<name>A0A9Q3H8W7_9BASI</name>
<keyword evidence="3" id="KW-1185">Reference proteome</keyword>
<evidence type="ECO:0000313" key="2">
    <source>
        <dbReference type="EMBL" id="MBW0495612.1"/>
    </source>
</evidence>
<dbReference type="Proteomes" id="UP000765509">
    <property type="component" value="Unassembled WGS sequence"/>
</dbReference>
<dbReference type="EMBL" id="AVOT02013198">
    <property type="protein sequence ID" value="MBW0495612.1"/>
    <property type="molecule type" value="Genomic_DNA"/>
</dbReference>
<reference evidence="2" key="1">
    <citation type="submission" date="2021-03" db="EMBL/GenBank/DDBJ databases">
        <title>Draft genome sequence of rust myrtle Austropuccinia psidii MF-1, a brazilian biotype.</title>
        <authorList>
            <person name="Quecine M.C."/>
            <person name="Pachon D.M.R."/>
            <person name="Bonatelli M.L."/>
            <person name="Correr F.H."/>
            <person name="Franceschini L.M."/>
            <person name="Leite T.F."/>
            <person name="Margarido G.R.A."/>
            <person name="Almeida C.A."/>
            <person name="Ferrarezi J.A."/>
            <person name="Labate C.A."/>
        </authorList>
    </citation>
    <scope>NUCLEOTIDE SEQUENCE</scope>
    <source>
        <strain evidence="2">MF-1</strain>
    </source>
</reference>
<dbReference type="AlphaFoldDB" id="A0A9Q3H8W7"/>
<feature type="region of interest" description="Disordered" evidence="1">
    <location>
        <begin position="1"/>
        <end position="34"/>
    </location>
</feature>
<feature type="compositionally biased region" description="Basic residues" evidence="1">
    <location>
        <begin position="186"/>
        <end position="196"/>
    </location>
</feature>
<feature type="compositionally biased region" description="Polar residues" evidence="1">
    <location>
        <begin position="166"/>
        <end position="185"/>
    </location>
</feature>
<gene>
    <name evidence="2" type="ORF">O181_035327</name>
</gene>
<feature type="region of interest" description="Disordered" evidence="1">
    <location>
        <begin position="143"/>
        <end position="203"/>
    </location>
</feature>
<protein>
    <submittedName>
        <fullName evidence="2">Uncharacterized protein</fullName>
    </submittedName>
</protein>
<sequence length="203" mass="23461">MSPVHLRNQSEDRQGLFRIRRPGSGQHSGWKDTEGNHINTAIHLPIQQEGWKDMDNVLQLHRILKDLFQWNMDSKRFNLASHWEELGESCQKICLKEIPFKDLMLITKGGNSNRKFKLLEEKADRIRENKATTQYIEEQLNQKEHTLIPSGSQGVKKSDSPVASHHSGTGRSVTKSHHYSQSQVISRRRQVSKGKNKTSFNQR</sequence>
<organism evidence="2 3">
    <name type="scientific">Austropuccinia psidii MF-1</name>
    <dbReference type="NCBI Taxonomy" id="1389203"/>
    <lineage>
        <taxon>Eukaryota</taxon>
        <taxon>Fungi</taxon>
        <taxon>Dikarya</taxon>
        <taxon>Basidiomycota</taxon>
        <taxon>Pucciniomycotina</taxon>
        <taxon>Pucciniomycetes</taxon>
        <taxon>Pucciniales</taxon>
        <taxon>Sphaerophragmiaceae</taxon>
        <taxon>Austropuccinia</taxon>
    </lineage>
</organism>
<evidence type="ECO:0000313" key="3">
    <source>
        <dbReference type="Proteomes" id="UP000765509"/>
    </source>
</evidence>
<comment type="caution">
    <text evidence="2">The sequence shown here is derived from an EMBL/GenBank/DDBJ whole genome shotgun (WGS) entry which is preliminary data.</text>
</comment>
<accession>A0A9Q3H8W7</accession>
<proteinExistence type="predicted"/>
<evidence type="ECO:0000256" key="1">
    <source>
        <dbReference type="SAM" id="MobiDB-lite"/>
    </source>
</evidence>